<comment type="caution">
    <text evidence="2">The sequence shown here is derived from an EMBL/GenBank/DDBJ whole genome shotgun (WGS) entry which is preliminary data.</text>
</comment>
<proteinExistence type="predicted"/>
<organism evidence="2 3">
    <name type="scientific">Lactuca sativa</name>
    <name type="common">Garden lettuce</name>
    <dbReference type="NCBI Taxonomy" id="4236"/>
    <lineage>
        <taxon>Eukaryota</taxon>
        <taxon>Viridiplantae</taxon>
        <taxon>Streptophyta</taxon>
        <taxon>Embryophyta</taxon>
        <taxon>Tracheophyta</taxon>
        <taxon>Spermatophyta</taxon>
        <taxon>Magnoliopsida</taxon>
        <taxon>eudicotyledons</taxon>
        <taxon>Gunneridae</taxon>
        <taxon>Pentapetalae</taxon>
        <taxon>asterids</taxon>
        <taxon>campanulids</taxon>
        <taxon>Asterales</taxon>
        <taxon>Asteraceae</taxon>
        <taxon>Cichorioideae</taxon>
        <taxon>Cichorieae</taxon>
        <taxon>Lactucinae</taxon>
        <taxon>Lactuca</taxon>
    </lineage>
</organism>
<evidence type="ECO:0008006" key="4">
    <source>
        <dbReference type="Google" id="ProtNLM"/>
    </source>
</evidence>
<keyword evidence="1" id="KW-0812">Transmembrane</keyword>
<keyword evidence="1" id="KW-1133">Transmembrane helix</keyword>
<dbReference type="Proteomes" id="UP000235145">
    <property type="component" value="Unassembled WGS sequence"/>
</dbReference>
<name>A0A9R1UCC6_LACSA</name>
<keyword evidence="1" id="KW-0472">Membrane</keyword>
<evidence type="ECO:0000313" key="3">
    <source>
        <dbReference type="Proteomes" id="UP000235145"/>
    </source>
</evidence>
<evidence type="ECO:0000313" key="2">
    <source>
        <dbReference type="EMBL" id="KAJ0184520.1"/>
    </source>
</evidence>
<evidence type="ECO:0000256" key="1">
    <source>
        <dbReference type="SAM" id="Phobius"/>
    </source>
</evidence>
<reference evidence="2 3" key="1">
    <citation type="journal article" date="2017" name="Nat. Commun.">
        <title>Genome assembly with in vitro proximity ligation data and whole-genome triplication in lettuce.</title>
        <authorList>
            <person name="Reyes-Chin-Wo S."/>
            <person name="Wang Z."/>
            <person name="Yang X."/>
            <person name="Kozik A."/>
            <person name="Arikit S."/>
            <person name="Song C."/>
            <person name="Xia L."/>
            <person name="Froenicke L."/>
            <person name="Lavelle D.O."/>
            <person name="Truco M.J."/>
            <person name="Xia R."/>
            <person name="Zhu S."/>
            <person name="Xu C."/>
            <person name="Xu H."/>
            <person name="Xu X."/>
            <person name="Cox K."/>
            <person name="Korf I."/>
            <person name="Meyers B.C."/>
            <person name="Michelmore R.W."/>
        </authorList>
    </citation>
    <scope>NUCLEOTIDE SEQUENCE [LARGE SCALE GENOMIC DNA]</scope>
    <source>
        <strain evidence="3">cv. Salinas</strain>
        <tissue evidence="2">Seedlings</tissue>
    </source>
</reference>
<sequence>MSEDNMVVEDVIKGHEDAFNNSPLLVPPILIHLEIFGVFACVNEGKGEKKKHLGIIIFINSHLFWTIVSIKTHALLHFMARSRLWSGFLMFWLD</sequence>
<feature type="transmembrane region" description="Helical" evidence="1">
    <location>
        <begin position="54"/>
        <end position="80"/>
    </location>
</feature>
<dbReference type="AlphaFoldDB" id="A0A9R1UCC6"/>
<accession>A0A9R1UCC6</accession>
<feature type="transmembrane region" description="Helical" evidence="1">
    <location>
        <begin position="24"/>
        <end position="42"/>
    </location>
</feature>
<keyword evidence="3" id="KW-1185">Reference proteome</keyword>
<dbReference type="EMBL" id="NBSK02000009">
    <property type="protein sequence ID" value="KAJ0184520.1"/>
    <property type="molecule type" value="Genomic_DNA"/>
</dbReference>
<gene>
    <name evidence="2" type="ORF">LSAT_V11C900463280</name>
</gene>
<protein>
    <recommendedName>
        <fullName evidence="4">Transmembrane protein</fullName>
    </recommendedName>
</protein>